<name>A0A1G7W3T2_9PROT</name>
<dbReference type="SUPFAM" id="SSF51735">
    <property type="entry name" value="NAD(P)-binding Rossmann-fold domains"/>
    <property type="match status" value="1"/>
</dbReference>
<dbReference type="InterPro" id="IPR001509">
    <property type="entry name" value="Epimerase_deHydtase"/>
</dbReference>
<dbReference type="PANTHER" id="PTHR43245:SF58">
    <property type="entry name" value="BLL5923 PROTEIN"/>
    <property type="match status" value="1"/>
</dbReference>
<gene>
    <name evidence="2" type="ORF">SAMN05421742_10262</name>
</gene>
<dbReference type="PANTHER" id="PTHR43245">
    <property type="entry name" value="BIFUNCTIONAL POLYMYXIN RESISTANCE PROTEIN ARNA"/>
    <property type="match status" value="1"/>
</dbReference>
<evidence type="ECO:0000313" key="3">
    <source>
        <dbReference type="Proteomes" id="UP000217076"/>
    </source>
</evidence>
<dbReference type="STRING" id="83401.SAMN05421742_10262"/>
<evidence type="ECO:0000313" key="2">
    <source>
        <dbReference type="EMBL" id="SDG66399.1"/>
    </source>
</evidence>
<evidence type="ECO:0000259" key="1">
    <source>
        <dbReference type="Pfam" id="PF01370"/>
    </source>
</evidence>
<accession>A0A1G7W3T2</accession>
<dbReference type="Gene3D" id="3.40.50.720">
    <property type="entry name" value="NAD(P)-binding Rossmann-like Domain"/>
    <property type="match status" value="1"/>
</dbReference>
<organism evidence="2 3">
    <name type="scientific">Roseospirillum parvum</name>
    <dbReference type="NCBI Taxonomy" id="83401"/>
    <lineage>
        <taxon>Bacteria</taxon>
        <taxon>Pseudomonadati</taxon>
        <taxon>Pseudomonadota</taxon>
        <taxon>Alphaproteobacteria</taxon>
        <taxon>Rhodospirillales</taxon>
        <taxon>Rhodospirillaceae</taxon>
        <taxon>Roseospirillum</taxon>
    </lineage>
</organism>
<reference evidence="3" key="1">
    <citation type="submission" date="2016-10" db="EMBL/GenBank/DDBJ databases">
        <authorList>
            <person name="Varghese N."/>
            <person name="Submissions S."/>
        </authorList>
    </citation>
    <scope>NUCLEOTIDE SEQUENCE [LARGE SCALE GENOMIC DNA]</scope>
    <source>
        <strain evidence="3">930I</strain>
    </source>
</reference>
<dbReference type="Proteomes" id="UP000217076">
    <property type="component" value="Unassembled WGS sequence"/>
</dbReference>
<protein>
    <submittedName>
        <fullName evidence="2">Nucleoside-diphosphate-sugar epimerase</fullName>
    </submittedName>
</protein>
<proteinExistence type="predicted"/>
<dbReference type="InterPro" id="IPR050177">
    <property type="entry name" value="Lipid_A_modif_metabolic_enz"/>
</dbReference>
<dbReference type="AlphaFoldDB" id="A0A1G7W3T2"/>
<dbReference type="EMBL" id="FNCV01000002">
    <property type="protein sequence ID" value="SDG66399.1"/>
    <property type="molecule type" value="Genomic_DNA"/>
</dbReference>
<dbReference type="InterPro" id="IPR036291">
    <property type="entry name" value="NAD(P)-bd_dom_sf"/>
</dbReference>
<feature type="domain" description="NAD-dependent epimerase/dehydratase" evidence="1">
    <location>
        <begin position="8"/>
        <end position="218"/>
    </location>
</feature>
<keyword evidence="3" id="KW-1185">Reference proteome</keyword>
<dbReference type="Pfam" id="PF01370">
    <property type="entry name" value="Epimerase"/>
    <property type="match status" value="1"/>
</dbReference>
<sequence>MSPPLTLLVTGATGFVGRHLVPLLRARGHTVVAAGRAEHGEIGPDTEWAPLLDGVDGVIHLAARVHQMADRDPDPAAAFRRVNAGGTRRLAEQAAEAGVRRLVLVSSIKAMGEHTPPDRPLRAGDPPRPVDPYGASKLEAERALFAVAGRQRLEAVVLRPPLVYGPGVGGNFTSLMRLCDSALPLPLGGLANRRSLVHVANLAQALALAAEHPQAPGRVWLVRDGLDLSTPQLITALRRHLGRPPGLFSLPQGWLARAAGLAGQRPRLERLAGSLVVDDTPIRQRLGYAPTVSVEQGLAETVDAWRATWPTTRRAERENGR</sequence>
<dbReference type="RefSeq" id="WP_245689226.1">
    <property type="nucleotide sequence ID" value="NZ_FNCV01000002.1"/>
</dbReference>